<proteinExistence type="predicted"/>
<evidence type="ECO:0008006" key="3">
    <source>
        <dbReference type="Google" id="ProtNLM"/>
    </source>
</evidence>
<dbReference type="SUPFAM" id="SSF53448">
    <property type="entry name" value="Nucleotide-diphospho-sugar transferases"/>
    <property type="match status" value="1"/>
</dbReference>
<organism evidence="1 2">
    <name type="scientific">Lepraria neglecta</name>
    <dbReference type="NCBI Taxonomy" id="209136"/>
    <lineage>
        <taxon>Eukaryota</taxon>
        <taxon>Fungi</taxon>
        <taxon>Dikarya</taxon>
        <taxon>Ascomycota</taxon>
        <taxon>Pezizomycotina</taxon>
        <taxon>Lecanoromycetes</taxon>
        <taxon>OSLEUM clade</taxon>
        <taxon>Lecanoromycetidae</taxon>
        <taxon>Lecanorales</taxon>
        <taxon>Lecanorineae</taxon>
        <taxon>Stereocaulaceae</taxon>
        <taxon>Lepraria</taxon>
    </lineage>
</organism>
<dbReference type="InterPro" id="IPR050587">
    <property type="entry name" value="GNT1/Glycosyltrans_8"/>
</dbReference>
<dbReference type="EMBL" id="JASNWA010000009">
    <property type="protein sequence ID" value="KAK3169220.1"/>
    <property type="molecule type" value="Genomic_DNA"/>
</dbReference>
<name>A0AAD9Z0A6_9LECA</name>
<protein>
    <recommendedName>
        <fullName evidence="3">Hexosyltransferase</fullName>
    </recommendedName>
</protein>
<reference evidence="1" key="1">
    <citation type="submission" date="2022-11" db="EMBL/GenBank/DDBJ databases">
        <title>Chromosomal genome sequence assembly and mating type (MAT) locus characterization of the leprose asexual lichenized fungus Lepraria neglecta (Nyl.) Erichsen.</title>
        <authorList>
            <person name="Allen J.L."/>
            <person name="Pfeffer B."/>
        </authorList>
    </citation>
    <scope>NUCLEOTIDE SEQUENCE</scope>
    <source>
        <strain evidence="1">Allen 5258</strain>
    </source>
</reference>
<dbReference type="AlphaFoldDB" id="A0AAD9Z0A6"/>
<sequence length="158" mass="17819">MSIHPVEPLLLPNNQKATLIASRFEDTWTKLRAFELTSYKACVFLDTDITIYKNMDRIFDTSLPGDDWIAASHACVCSLDHDSWAPKNWIRKNCGYTPLQHPSALEKGTPVPPSSAPPDTYALLNGGVFLYHPSEALWQAIHHHFLTSSKFSAYQFPD</sequence>
<gene>
    <name evidence="1" type="ORF">OEA41_008603</name>
</gene>
<evidence type="ECO:0000313" key="2">
    <source>
        <dbReference type="Proteomes" id="UP001276659"/>
    </source>
</evidence>
<evidence type="ECO:0000313" key="1">
    <source>
        <dbReference type="EMBL" id="KAK3169220.1"/>
    </source>
</evidence>
<dbReference type="PANTHER" id="PTHR11183">
    <property type="entry name" value="GLYCOGENIN SUBFAMILY MEMBER"/>
    <property type="match status" value="1"/>
</dbReference>
<accession>A0AAD9Z0A6</accession>
<keyword evidence="2" id="KW-1185">Reference proteome</keyword>
<dbReference type="Proteomes" id="UP001276659">
    <property type="component" value="Unassembled WGS sequence"/>
</dbReference>
<dbReference type="InterPro" id="IPR029044">
    <property type="entry name" value="Nucleotide-diphossugar_trans"/>
</dbReference>
<dbReference type="Gene3D" id="3.90.550.10">
    <property type="entry name" value="Spore Coat Polysaccharide Biosynthesis Protein SpsA, Chain A"/>
    <property type="match status" value="1"/>
</dbReference>
<comment type="caution">
    <text evidence="1">The sequence shown here is derived from an EMBL/GenBank/DDBJ whole genome shotgun (WGS) entry which is preliminary data.</text>
</comment>